<dbReference type="SUPFAM" id="SSF52540">
    <property type="entry name" value="P-loop containing nucleoside triphosphate hydrolases"/>
    <property type="match status" value="1"/>
</dbReference>
<evidence type="ECO:0000256" key="2">
    <source>
        <dbReference type="ARBA" id="ARBA00008010"/>
    </source>
</evidence>
<dbReference type="PROSITE" id="PS50051">
    <property type="entry name" value="MCM_2"/>
    <property type="match status" value="1"/>
</dbReference>
<dbReference type="InterPro" id="IPR041562">
    <property type="entry name" value="MCM_lid"/>
</dbReference>
<evidence type="ECO:0000256" key="6">
    <source>
        <dbReference type="ARBA" id="ARBA00022806"/>
    </source>
</evidence>
<dbReference type="InterPro" id="IPR027417">
    <property type="entry name" value="P-loop_NTPase"/>
</dbReference>
<evidence type="ECO:0000256" key="10">
    <source>
        <dbReference type="ARBA" id="ARBA00023306"/>
    </source>
</evidence>
<evidence type="ECO:0000256" key="11">
    <source>
        <dbReference type="ARBA" id="ARBA00048432"/>
    </source>
</evidence>
<keyword evidence="9 13" id="KW-0539">Nucleus</keyword>
<dbReference type="PANTHER" id="PTHR11630">
    <property type="entry name" value="DNA REPLICATION LICENSING FACTOR MCM FAMILY MEMBER"/>
    <property type="match status" value="1"/>
</dbReference>
<evidence type="ECO:0000256" key="1">
    <source>
        <dbReference type="ARBA" id="ARBA00004123"/>
    </source>
</evidence>
<dbReference type="PANTHER" id="PTHR11630:SF42">
    <property type="entry name" value="DNA REPLICATION LICENSING FACTOR MCM5"/>
    <property type="match status" value="1"/>
</dbReference>
<evidence type="ECO:0000256" key="12">
    <source>
        <dbReference type="RuleBase" id="RU004070"/>
    </source>
</evidence>
<organism evidence="15 16">
    <name type="scientific">Trachymyrmex septentrionalis</name>
    <dbReference type="NCBI Taxonomy" id="34720"/>
    <lineage>
        <taxon>Eukaryota</taxon>
        <taxon>Metazoa</taxon>
        <taxon>Ecdysozoa</taxon>
        <taxon>Arthropoda</taxon>
        <taxon>Hexapoda</taxon>
        <taxon>Insecta</taxon>
        <taxon>Pterygota</taxon>
        <taxon>Neoptera</taxon>
        <taxon>Endopterygota</taxon>
        <taxon>Hymenoptera</taxon>
        <taxon>Apocrita</taxon>
        <taxon>Aculeata</taxon>
        <taxon>Formicoidea</taxon>
        <taxon>Formicidae</taxon>
        <taxon>Myrmicinae</taxon>
        <taxon>Trachymyrmex</taxon>
    </lineage>
</organism>
<evidence type="ECO:0000256" key="8">
    <source>
        <dbReference type="ARBA" id="ARBA00023125"/>
    </source>
</evidence>
<keyword evidence="3 13" id="KW-0235">DNA replication</keyword>
<dbReference type="STRING" id="34720.A0A195EV93"/>
<dbReference type="InterPro" id="IPR031327">
    <property type="entry name" value="MCM"/>
</dbReference>
<dbReference type="InterPro" id="IPR018525">
    <property type="entry name" value="MCM_CS"/>
</dbReference>
<dbReference type="InterPro" id="IPR008048">
    <property type="entry name" value="MCM5"/>
</dbReference>
<protein>
    <recommendedName>
        <fullName evidence="13">DNA replication licensing factor MCM5</fullName>
        <ecNumber evidence="13">3.6.4.12</ecNumber>
    </recommendedName>
</protein>
<dbReference type="Pfam" id="PF00493">
    <property type="entry name" value="MCM"/>
    <property type="match status" value="1"/>
</dbReference>
<evidence type="ECO:0000313" key="15">
    <source>
        <dbReference type="EMBL" id="KYN32180.1"/>
    </source>
</evidence>
<dbReference type="Pfam" id="PF14551">
    <property type="entry name" value="MCM_N"/>
    <property type="match status" value="1"/>
</dbReference>
<dbReference type="FunFam" id="3.30.1640.10:FF:000006">
    <property type="entry name" value="DNA helicase"/>
    <property type="match status" value="1"/>
</dbReference>
<dbReference type="PROSITE" id="PS00847">
    <property type="entry name" value="MCM_1"/>
    <property type="match status" value="1"/>
</dbReference>
<dbReference type="FunFam" id="2.20.28.10:FF:000005">
    <property type="entry name" value="DNA helicase"/>
    <property type="match status" value="1"/>
</dbReference>
<dbReference type="SMART" id="SM00350">
    <property type="entry name" value="MCM"/>
    <property type="match status" value="1"/>
</dbReference>
<comment type="subunit">
    <text evidence="13">Component of the MCM2-7 complex.</text>
</comment>
<dbReference type="InterPro" id="IPR033762">
    <property type="entry name" value="MCM_OB"/>
</dbReference>
<dbReference type="Gene3D" id="3.40.50.300">
    <property type="entry name" value="P-loop containing nucleotide triphosphate hydrolases"/>
    <property type="match status" value="1"/>
</dbReference>
<dbReference type="GO" id="GO:0042555">
    <property type="term" value="C:MCM complex"/>
    <property type="evidence" value="ECO:0007669"/>
    <property type="project" value="UniProtKB-UniRule"/>
</dbReference>
<comment type="subcellular location">
    <subcellularLocation>
        <location evidence="1 13">Nucleus</location>
    </subcellularLocation>
</comment>
<dbReference type="Pfam" id="PF21933">
    <property type="entry name" value="MCM5_C"/>
    <property type="match status" value="1"/>
</dbReference>
<dbReference type="GO" id="GO:0005524">
    <property type="term" value="F:ATP binding"/>
    <property type="evidence" value="ECO:0007669"/>
    <property type="project" value="UniProtKB-UniRule"/>
</dbReference>
<gene>
    <name evidence="15" type="ORF">ALC56_13558</name>
</gene>
<dbReference type="GO" id="GO:0003688">
    <property type="term" value="F:DNA replication origin binding"/>
    <property type="evidence" value="ECO:0007669"/>
    <property type="project" value="UniProtKB-UniRule"/>
</dbReference>
<dbReference type="Gene3D" id="2.20.28.10">
    <property type="match status" value="1"/>
</dbReference>
<evidence type="ECO:0000313" key="16">
    <source>
        <dbReference type="Proteomes" id="UP000078541"/>
    </source>
</evidence>
<dbReference type="GO" id="GO:0016887">
    <property type="term" value="F:ATP hydrolysis activity"/>
    <property type="evidence" value="ECO:0007669"/>
    <property type="project" value="RHEA"/>
</dbReference>
<dbReference type="InterPro" id="IPR012340">
    <property type="entry name" value="NA-bd_OB-fold"/>
</dbReference>
<dbReference type="GO" id="GO:0005634">
    <property type="term" value="C:nucleus"/>
    <property type="evidence" value="ECO:0007669"/>
    <property type="project" value="UniProtKB-SubCell"/>
</dbReference>
<evidence type="ECO:0000256" key="9">
    <source>
        <dbReference type="ARBA" id="ARBA00023242"/>
    </source>
</evidence>
<keyword evidence="5 13" id="KW-0378">Hydrolase</keyword>
<keyword evidence="16" id="KW-1185">Reference proteome</keyword>
<dbReference type="InterPro" id="IPR054125">
    <property type="entry name" value="MCM5_C"/>
</dbReference>
<dbReference type="Gene3D" id="2.40.50.140">
    <property type="entry name" value="Nucleic acid-binding proteins"/>
    <property type="match status" value="1"/>
</dbReference>
<dbReference type="GO" id="GO:0000727">
    <property type="term" value="P:double-strand break repair via break-induced replication"/>
    <property type="evidence" value="ECO:0007669"/>
    <property type="project" value="TreeGrafter"/>
</dbReference>
<dbReference type="Gene3D" id="3.30.1640.10">
    <property type="entry name" value="mini-chromosome maintenance (MCM) complex, chain A, domain 1"/>
    <property type="match status" value="1"/>
</dbReference>
<dbReference type="GO" id="GO:0043138">
    <property type="term" value="F:3'-5' DNA helicase activity"/>
    <property type="evidence" value="ECO:0007669"/>
    <property type="project" value="TreeGrafter"/>
</dbReference>
<dbReference type="GO" id="GO:0006270">
    <property type="term" value="P:DNA replication initiation"/>
    <property type="evidence" value="ECO:0007669"/>
    <property type="project" value="UniProtKB-UniRule"/>
</dbReference>
<dbReference type="AlphaFoldDB" id="A0A195EV93"/>
<reference evidence="15 16" key="1">
    <citation type="submission" date="2016-03" db="EMBL/GenBank/DDBJ databases">
        <title>Trachymyrmex septentrionalis WGS genome.</title>
        <authorList>
            <person name="Nygaard S."/>
            <person name="Hu H."/>
            <person name="Boomsma J."/>
            <person name="Zhang G."/>
        </authorList>
    </citation>
    <scope>NUCLEOTIDE SEQUENCE [LARGE SCALE GENOMIC DNA]</scope>
    <source>
        <strain evidence="15">Tsep2-gDNA-1</strain>
        <tissue evidence="15">Whole body</tissue>
    </source>
</reference>
<dbReference type="Pfam" id="PF17855">
    <property type="entry name" value="MCM_lid"/>
    <property type="match status" value="1"/>
</dbReference>
<comment type="similarity">
    <text evidence="2 12">Belongs to the MCM family.</text>
</comment>
<comment type="function">
    <text evidence="13">Acts as component of the MCM2-7 complex (MCM complex) which is the replicative helicase essential for 'once per cell cycle' DNA replication initiation and elongation in eukaryotic cells. The active ATPase sites in the MCM2-7 ring are formed through the interaction surfaces of two neighboring subunits such that a critical structure of a conserved arginine finger motif is provided in trans relative to the ATP-binding site of the Walker A box of the adjacent subunit. The six ATPase active sites, however, are likely to contribute differentially to the complex helicase activity.</text>
</comment>
<dbReference type="InterPro" id="IPR001208">
    <property type="entry name" value="MCM_dom"/>
</dbReference>
<dbReference type="GO" id="GO:0017116">
    <property type="term" value="F:single-stranded DNA helicase activity"/>
    <property type="evidence" value="ECO:0007669"/>
    <property type="project" value="TreeGrafter"/>
</dbReference>
<keyword evidence="8 12" id="KW-0238">DNA-binding</keyword>
<keyword evidence="4 12" id="KW-0547">Nucleotide-binding</keyword>
<dbReference type="InterPro" id="IPR027925">
    <property type="entry name" value="MCM_N"/>
</dbReference>
<dbReference type="GO" id="GO:0003697">
    <property type="term" value="F:single-stranded DNA binding"/>
    <property type="evidence" value="ECO:0007669"/>
    <property type="project" value="TreeGrafter"/>
</dbReference>
<keyword evidence="6 13" id="KW-0347">Helicase</keyword>
<evidence type="ECO:0000259" key="14">
    <source>
        <dbReference type="PROSITE" id="PS50051"/>
    </source>
</evidence>
<comment type="catalytic activity">
    <reaction evidence="11">
        <text>ATP + H2O = ADP + phosphate + H(+)</text>
        <dbReference type="Rhea" id="RHEA:13065"/>
        <dbReference type="ChEBI" id="CHEBI:15377"/>
        <dbReference type="ChEBI" id="CHEBI:15378"/>
        <dbReference type="ChEBI" id="CHEBI:30616"/>
        <dbReference type="ChEBI" id="CHEBI:43474"/>
        <dbReference type="ChEBI" id="CHEBI:456216"/>
        <dbReference type="EC" id="3.6.4.12"/>
    </reaction>
    <physiologicalReaction direction="left-to-right" evidence="11">
        <dbReference type="Rhea" id="RHEA:13066"/>
    </physiologicalReaction>
</comment>
<evidence type="ECO:0000256" key="7">
    <source>
        <dbReference type="ARBA" id="ARBA00022840"/>
    </source>
</evidence>
<name>A0A195EV93_9HYME</name>
<proteinExistence type="inferred from homology"/>
<evidence type="ECO:0000256" key="3">
    <source>
        <dbReference type="ARBA" id="ARBA00022705"/>
    </source>
</evidence>
<keyword evidence="10 13" id="KW-0131">Cell cycle</keyword>
<evidence type="ECO:0000256" key="4">
    <source>
        <dbReference type="ARBA" id="ARBA00022741"/>
    </source>
</evidence>
<evidence type="ECO:0000256" key="5">
    <source>
        <dbReference type="ARBA" id="ARBA00022801"/>
    </source>
</evidence>
<keyword evidence="7 12" id="KW-0067">ATP-binding</keyword>
<dbReference type="Proteomes" id="UP000078541">
    <property type="component" value="Unassembled WGS sequence"/>
</dbReference>
<feature type="domain" description="MCM C-terminal AAA(+) ATPase" evidence="14">
    <location>
        <begin position="275"/>
        <end position="430"/>
    </location>
</feature>
<accession>A0A195EV93</accession>
<dbReference type="EC" id="3.6.4.12" evidence="13"/>
<dbReference type="PRINTS" id="PR01657">
    <property type="entry name" value="MCMFAMILY"/>
</dbReference>
<sequence>MEGFDDPGVFFSDNFAVENEVHENRVNLQHSKKKFKEFIRQFHEGNFNYKYRDTLKRNYNLRQYWMEINLEDLAAFDESLAEKIQKLPTEYLSVLEEAAKDVADELTAPRPEGEEKMEDIQVLLCSDAHPSSLRGMKPDIVSKLIKIPGIIVSASGIRSKATKIAIQCRSCKVTQVNIPIKPGLEGYTLPRKCSTEQAGVGPKCPLDPFFIMPDKCHCVDFQVLKLQELPDHIPQGEMPRHLQLYCDRYLCDRIVPGNRVLILGIYSIKKVSKTGGKGTGKEKTLVGVRAPYIRVLGISVDGENTNIVICINNYRYFQRNFVMEGGAMVLADGGVVCIDEFDKMKEDDRVAIHEAMEQQTISIAKAGITTTLNTRCSVLAAANSVFGRWDDIKGEENIDFMPTILSRFDMIFIVKDEHEHNRDITLAKHVMNIHCNAGQITEQSVEGEIPVHILKKYINYCRTRCGPRLSSEAGDKLKNRYVMMRAGTREHEKDAEKRLSIPITVRQLEAIIRISEALAKMQLQPFATELHINEALRLFHVSTLEAAMSGSLAGAEGFTSEEDHEILTRIEKQLKSRFPIGHQVSEQNIVKDFLKQSFPERAIYKVIHTMIRRGELQHRLQRKMLYRLH</sequence>
<dbReference type="PRINTS" id="PR01661">
    <property type="entry name" value="MCMPROTEIN5"/>
</dbReference>
<dbReference type="SUPFAM" id="SSF50249">
    <property type="entry name" value="Nucleic acid-binding proteins"/>
    <property type="match status" value="1"/>
</dbReference>
<dbReference type="EMBL" id="KQ981954">
    <property type="protein sequence ID" value="KYN32180.1"/>
    <property type="molecule type" value="Genomic_DNA"/>
</dbReference>
<evidence type="ECO:0000256" key="13">
    <source>
        <dbReference type="RuleBase" id="RU368063"/>
    </source>
</evidence>
<dbReference type="Pfam" id="PF17207">
    <property type="entry name" value="MCM_OB"/>
    <property type="match status" value="1"/>
</dbReference>